<accession>A0A4R2LVB8</accession>
<dbReference type="GO" id="GO:0016787">
    <property type="term" value="F:hydrolase activity"/>
    <property type="evidence" value="ECO:0007669"/>
    <property type="project" value="UniProtKB-UniRule"/>
</dbReference>
<dbReference type="InterPro" id="IPR029052">
    <property type="entry name" value="Metallo-depent_PP-like"/>
</dbReference>
<sequence>MRVLIVSDTHGKNGNLEKVLRLIAPLDLIFHLGDLEGSEGHIEDISPCPVHMVSGNNDFFTSVPAEKVVVIGHHKIFMTHGHRYGVSFDTMRLKAAAREHGCDVAFFGHTHRPLIDLDDDVIAVNPGSISYPRQDNRRPSYVILDIDRYGELHFALNYLEK</sequence>
<dbReference type="Gene3D" id="3.60.21.10">
    <property type="match status" value="1"/>
</dbReference>
<organism evidence="4 5">
    <name type="scientific">Frisingicoccus caecimuris</name>
    <dbReference type="NCBI Taxonomy" id="1796636"/>
    <lineage>
        <taxon>Bacteria</taxon>
        <taxon>Bacillati</taxon>
        <taxon>Bacillota</taxon>
        <taxon>Clostridia</taxon>
        <taxon>Lachnospirales</taxon>
        <taxon>Lachnospiraceae</taxon>
        <taxon>Frisingicoccus</taxon>
    </lineage>
</organism>
<keyword evidence="5" id="KW-1185">Reference proteome</keyword>
<comment type="caution">
    <text evidence="4">The sequence shown here is derived from an EMBL/GenBank/DDBJ whole genome shotgun (WGS) entry which is preliminary data.</text>
</comment>
<dbReference type="Proteomes" id="UP000295711">
    <property type="component" value="Unassembled WGS sequence"/>
</dbReference>
<comment type="cofactor">
    <cofactor evidence="2">
        <name>a divalent metal cation</name>
        <dbReference type="ChEBI" id="CHEBI:60240"/>
    </cofactor>
</comment>
<reference evidence="4 5" key="1">
    <citation type="submission" date="2019-03" db="EMBL/GenBank/DDBJ databases">
        <title>Genomic Encyclopedia of Type Strains, Phase IV (KMG-IV): sequencing the most valuable type-strain genomes for metagenomic binning, comparative biology and taxonomic classification.</title>
        <authorList>
            <person name="Goeker M."/>
        </authorList>
    </citation>
    <scope>NUCLEOTIDE SEQUENCE [LARGE SCALE GENOMIC DNA]</scope>
    <source>
        <strain evidence="4 5">DSM 28559</strain>
    </source>
</reference>
<dbReference type="PANTHER" id="PTHR11124">
    <property type="entry name" value="VACUOLAR SORTING PROTEIN VPS29"/>
    <property type="match status" value="1"/>
</dbReference>
<proteinExistence type="inferred from homology"/>
<dbReference type="EMBL" id="SLXA01000011">
    <property type="protein sequence ID" value="TCO83879.1"/>
    <property type="molecule type" value="Genomic_DNA"/>
</dbReference>
<dbReference type="OrthoDB" id="9800565at2"/>
<name>A0A4R2LVB8_9FIRM</name>
<dbReference type="SUPFAM" id="SSF56300">
    <property type="entry name" value="Metallo-dependent phosphatases"/>
    <property type="match status" value="1"/>
</dbReference>
<dbReference type="GO" id="GO:0046872">
    <property type="term" value="F:metal ion binding"/>
    <property type="evidence" value="ECO:0007669"/>
    <property type="project" value="UniProtKB-KW"/>
</dbReference>
<dbReference type="RefSeq" id="WP_132092799.1">
    <property type="nucleotide sequence ID" value="NZ_JANKAQ010000012.1"/>
</dbReference>
<evidence type="ECO:0000313" key="5">
    <source>
        <dbReference type="Proteomes" id="UP000295711"/>
    </source>
</evidence>
<keyword evidence="2" id="KW-0479">Metal-binding</keyword>
<dbReference type="AlphaFoldDB" id="A0A4R2LVB8"/>
<evidence type="ECO:0000256" key="1">
    <source>
        <dbReference type="ARBA" id="ARBA00008950"/>
    </source>
</evidence>
<feature type="domain" description="Calcineurin-like phosphoesterase" evidence="3">
    <location>
        <begin position="1"/>
        <end position="147"/>
    </location>
</feature>
<dbReference type="Pfam" id="PF12850">
    <property type="entry name" value="Metallophos_2"/>
    <property type="match status" value="1"/>
</dbReference>
<gene>
    <name evidence="4" type="ORF">EV212_11123</name>
</gene>
<evidence type="ECO:0000313" key="4">
    <source>
        <dbReference type="EMBL" id="TCO83879.1"/>
    </source>
</evidence>
<comment type="similarity">
    <text evidence="1 2">Belongs to the metallophosphoesterase superfamily. YfcE family.</text>
</comment>
<evidence type="ECO:0000256" key="2">
    <source>
        <dbReference type="RuleBase" id="RU362039"/>
    </source>
</evidence>
<dbReference type="InterPro" id="IPR024654">
    <property type="entry name" value="Calcineurin-like_PHP_lpxH"/>
</dbReference>
<evidence type="ECO:0000259" key="3">
    <source>
        <dbReference type="Pfam" id="PF12850"/>
    </source>
</evidence>
<protein>
    <recommendedName>
        <fullName evidence="2">Phosphoesterase</fullName>
        <ecNumber evidence="2">3.1.4.-</ecNumber>
    </recommendedName>
</protein>
<dbReference type="NCBIfam" id="TIGR00040">
    <property type="entry name" value="yfcE"/>
    <property type="match status" value="1"/>
</dbReference>
<dbReference type="EC" id="3.1.4.-" evidence="2"/>
<dbReference type="InterPro" id="IPR000979">
    <property type="entry name" value="Phosphodiesterase_MJ0936/Vps29"/>
</dbReference>